<keyword evidence="5" id="KW-1185">Reference proteome</keyword>
<evidence type="ECO:0000259" key="3">
    <source>
        <dbReference type="SMART" id="SM00831"/>
    </source>
</evidence>
<dbReference type="InterPro" id="IPR023298">
    <property type="entry name" value="ATPase_P-typ_TM_dom_sf"/>
</dbReference>
<feature type="region of interest" description="Disordered" evidence="1">
    <location>
        <begin position="90"/>
        <end position="111"/>
    </location>
</feature>
<keyword evidence="2" id="KW-1133">Transmembrane helix</keyword>
<name>A0A4V1RJD7_9ACTN</name>
<gene>
    <name evidence="4" type="ORF">EUA06_21400</name>
</gene>
<feature type="compositionally biased region" description="Basic residues" evidence="1">
    <location>
        <begin position="93"/>
        <end position="111"/>
    </location>
</feature>
<evidence type="ECO:0000313" key="4">
    <source>
        <dbReference type="EMBL" id="RYB88422.1"/>
    </source>
</evidence>
<reference evidence="4 5" key="1">
    <citation type="submission" date="2019-01" db="EMBL/GenBank/DDBJ databases">
        <title>Novel species of Nocardioides.</title>
        <authorList>
            <person name="Liu Q."/>
            <person name="Xin Y.-H."/>
        </authorList>
    </citation>
    <scope>NUCLEOTIDE SEQUENCE [LARGE SCALE GENOMIC DNA]</scope>
    <source>
        <strain evidence="4 5">HLT3-15</strain>
    </source>
</reference>
<feature type="transmembrane region" description="Helical" evidence="2">
    <location>
        <begin position="71"/>
        <end position="91"/>
    </location>
</feature>
<dbReference type="SUPFAM" id="SSF81665">
    <property type="entry name" value="Calcium ATPase, transmembrane domain M"/>
    <property type="match status" value="1"/>
</dbReference>
<comment type="caution">
    <text evidence="4">The sequence shown here is derived from an EMBL/GenBank/DDBJ whole genome shotgun (WGS) entry which is preliminary data.</text>
</comment>
<dbReference type="SMART" id="SM00831">
    <property type="entry name" value="Cation_ATPase_N"/>
    <property type="match status" value="1"/>
</dbReference>
<dbReference type="Pfam" id="PF00690">
    <property type="entry name" value="Cation_ATPase_N"/>
    <property type="match status" value="1"/>
</dbReference>
<dbReference type="AlphaFoldDB" id="A0A4V1RJD7"/>
<protein>
    <recommendedName>
        <fullName evidence="3">Cation-transporting P-type ATPase N-terminal domain-containing protein</fullName>
    </recommendedName>
</protein>
<accession>A0A4V1RJD7</accession>
<dbReference type="EMBL" id="SDWS01000015">
    <property type="protein sequence ID" value="RYB88422.1"/>
    <property type="molecule type" value="Genomic_DNA"/>
</dbReference>
<evidence type="ECO:0000256" key="1">
    <source>
        <dbReference type="SAM" id="MobiDB-lite"/>
    </source>
</evidence>
<dbReference type="Proteomes" id="UP000291838">
    <property type="component" value="Unassembled WGS sequence"/>
</dbReference>
<dbReference type="InterPro" id="IPR004014">
    <property type="entry name" value="ATPase_P-typ_cation-transptr_N"/>
</dbReference>
<sequence>MVPDPAPYAPPIGLTSAAAERLLGEVGPNLPPDRPPRSTVKRVVDQLRDPMLLLLQAAAVLSALLRDWPSTAIIVLVVVFNTTLGVPAAAAGRSRHGRARKAVSAHRLRAA</sequence>
<dbReference type="OrthoDB" id="9814270at2"/>
<keyword evidence="2" id="KW-0472">Membrane</keyword>
<evidence type="ECO:0000256" key="2">
    <source>
        <dbReference type="SAM" id="Phobius"/>
    </source>
</evidence>
<evidence type="ECO:0000313" key="5">
    <source>
        <dbReference type="Proteomes" id="UP000291838"/>
    </source>
</evidence>
<dbReference type="Gene3D" id="2.70.150.10">
    <property type="entry name" value="Calcium-transporting ATPase, cytoplasmic transduction domain A"/>
    <property type="match status" value="1"/>
</dbReference>
<proteinExistence type="predicted"/>
<feature type="domain" description="Cation-transporting P-type ATPase N-terminal" evidence="3">
    <location>
        <begin position="6"/>
        <end position="67"/>
    </location>
</feature>
<dbReference type="Gene3D" id="1.20.1110.10">
    <property type="entry name" value="Calcium-transporting ATPase, transmembrane domain"/>
    <property type="match status" value="1"/>
</dbReference>
<keyword evidence="2" id="KW-0812">Transmembrane</keyword>
<organism evidence="4 5">
    <name type="scientific">Nocardioides glacieisoli</name>
    <dbReference type="NCBI Taxonomy" id="1168730"/>
    <lineage>
        <taxon>Bacteria</taxon>
        <taxon>Bacillati</taxon>
        <taxon>Actinomycetota</taxon>
        <taxon>Actinomycetes</taxon>
        <taxon>Propionibacteriales</taxon>
        <taxon>Nocardioidaceae</taxon>
        <taxon>Nocardioides</taxon>
    </lineage>
</organism>